<name>A0A5J5BCX4_9ASTE</name>
<gene>
    <name evidence="1" type="ORF">F0562_025753</name>
</gene>
<protein>
    <submittedName>
        <fullName evidence="1">Uncharacterized protein</fullName>
    </submittedName>
</protein>
<dbReference type="AlphaFoldDB" id="A0A5J5BCX4"/>
<dbReference type="EMBL" id="CM018037">
    <property type="protein sequence ID" value="KAA8539061.1"/>
    <property type="molecule type" value="Genomic_DNA"/>
</dbReference>
<proteinExistence type="predicted"/>
<dbReference type="Proteomes" id="UP000325577">
    <property type="component" value="Linkage Group LG14"/>
</dbReference>
<sequence>MDEVIPNELVKSLSETEGKDKSELQVAYDELSYVRKKRESLRLIKLIMMENECNSVVDEVGKLKKDFYGARYGKRDKSKLG</sequence>
<reference evidence="1 2" key="1">
    <citation type="submission" date="2019-09" db="EMBL/GenBank/DDBJ databases">
        <title>A chromosome-level genome assembly of the Chinese tupelo Nyssa sinensis.</title>
        <authorList>
            <person name="Yang X."/>
            <person name="Kang M."/>
            <person name="Yang Y."/>
            <person name="Xiong H."/>
            <person name="Wang M."/>
            <person name="Zhang Z."/>
            <person name="Wang Z."/>
            <person name="Wu H."/>
            <person name="Ma T."/>
            <person name="Liu J."/>
            <person name="Xi Z."/>
        </authorList>
    </citation>
    <scope>NUCLEOTIDE SEQUENCE [LARGE SCALE GENOMIC DNA]</scope>
    <source>
        <strain evidence="1">J267</strain>
        <tissue evidence="1">Leaf</tissue>
    </source>
</reference>
<evidence type="ECO:0000313" key="1">
    <source>
        <dbReference type="EMBL" id="KAA8539061.1"/>
    </source>
</evidence>
<keyword evidence="2" id="KW-1185">Reference proteome</keyword>
<evidence type="ECO:0000313" key="2">
    <source>
        <dbReference type="Proteomes" id="UP000325577"/>
    </source>
</evidence>
<accession>A0A5J5BCX4</accession>
<organism evidence="1 2">
    <name type="scientific">Nyssa sinensis</name>
    <dbReference type="NCBI Taxonomy" id="561372"/>
    <lineage>
        <taxon>Eukaryota</taxon>
        <taxon>Viridiplantae</taxon>
        <taxon>Streptophyta</taxon>
        <taxon>Embryophyta</taxon>
        <taxon>Tracheophyta</taxon>
        <taxon>Spermatophyta</taxon>
        <taxon>Magnoliopsida</taxon>
        <taxon>eudicotyledons</taxon>
        <taxon>Gunneridae</taxon>
        <taxon>Pentapetalae</taxon>
        <taxon>asterids</taxon>
        <taxon>Cornales</taxon>
        <taxon>Nyssaceae</taxon>
        <taxon>Nyssa</taxon>
    </lineage>
</organism>